<proteinExistence type="predicted"/>
<dbReference type="Proteomes" id="UP001596025">
    <property type="component" value="Unassembled WGS sequence"/>
</dbReference>
<name>A0ABV9LQ06_9ACTN</name>
<reference evidence="2" key="1">
    <citation type="journal article" date="2019" name="Int. J. Syst. Evol. Microbiol.">
        <title>The Global Catalogue of Microorganisms (GCM) 10K type strain sequencing project: providing services to taxonomists for standard genome sequencing and annotation.</title>
        <authorList>
            <consortium name="The Broad Institute Genomics Platform"/>
            <consortium name="The Broad Institute Genome Sequencing Center for Infectious Disease"/>
            <person name="Wu L."/>
            <person name="Ma J."/>
        </authorList>
    </citation>
    <scope>NUCLEOTIDE SEQUENCE [LARGE SCALE GENOMIC DNA]</scope>
    <source>
        <strain evidence="2">CCUG 62763</strain>
    </source>
</reference>
<comment type="caution">
    <text evidence="1">The sequence shown here is derived from an EMBL/GenBank/DDBJ whole genome shotgun (WGS) entry which is preliminary data.</text>
</comment>
<gene>
    <name evidence="1" type="ORF">ACFO3M_20940</name>
</gene>
<evidence type="ECO:0000313" key="2">
    <source>
        <dbReference type="Proteomes" id="UP001596025"/>
    </source>
</evidence>
<protein>
    <submittedName>
        <fullName evidence="1">Uncharacterized protein</fullName>
    </submittedName>
</protein>
<dbReference type="RefSeq" id="WP_387993574.1">
    <property type="nucleotide sequence ID" value="NZ_JBHSGR010000030.1"/>
</dbReference>
<keyword evidence="2" id="KW-1185">Reference proteome</keyword>
<accession>A0ABV9LQ06</accession>
<dbReference type="EMBL" id="JBHSGR010000030">
    <property type="protein sequence ID" value="MFC4695881.1"/>
    <property type="molecule type" value="Genomic_DNA"/>
</dbReference>
<evidence type="ECO:0000313" key="1">
    <source>
        <dbReference type="EMBL" id="MFC4695881.1"/>
    </source>
</evidence>
<organism evidence="1 2">
    <name type="scientific">Geodermatophilus arenarius</name>
    <dbReference type="NCBI Taxonomy" id="1137990"/>
    <lineage>
        <taxon>Bacteria</taxon>
        <taxon>Bacillati</taxon>
        <taxon>Actinomycetota</taxon>
        <taxon>Actinomycetes</taxon>
        <taxon>Geodermatophilales</taxon>
        <taxon>Geodermatophilaceae</taxon>
        <taxon>Geodermatophilus</taxon>
    </lineage>
</organism>
<sequence length="45" mass="4561">MDLRDRLLRSAIAAAAAVAAGLLTRSMVKAVSAPEDATIGSPPPE</sequence>